<dbReference type="AlphaFoldDB" id="A0A2T0VZF7"/>
<dbReference type="EC" id="1.13.11.93" evidence="6"/>
<reference evidence="9 10" key="1">
    <citation type="submission" date="2018-03" db="EMBL/GenBank/DDBJ databases">
        <title>Genomic Encyclopedia of Archaeal and Bacterial Type Strains, Phase II (KMG-II): from individual species to whole genera.</title>
        <authorList>
            <person name="Goeker M."/>
        </authorList>
    </citation>
    <scope>NUCLEOTIDE SEQUENCE [LARGE SCALE GENOMIC DNA]</scope>
    <source>
        <strain evidence="9 10">DSM 101533</strain>
    </source>
</reference>
<evidence type="ECO:0000256" key="2">
    <source>
        <dbReference type="ARBA" id="ARBA00022964"/>
    </source>
</evidence>
<evidence type="ECO:0000256" key="4">
    <source>
        <dbReference type="ARBA" id="ARBA00023004"/>
    </source>
</evidence>
<evidence type="ECO:0000256" key="3">
    <source>
        <dbReference type="ARBA" id="ARBA00023002"/>
    </source>
</evidence>
<evidence type="ECO:0000313" key="9">
    <source>
        <dbReference type="EMBL" id="PRY77725.1"/>
    </source>
</evidence>
<evidence type="ECO:0000256" key="5">
    <source>
        <dbReference type="ARBA" id="ARBA00035013"/>
    </source>
</evidence>
<gene>
    <name evidence="9" type="ORF">CLV80_105209</name>
</gene>
<keyword evidence="2" id="KW-0223">Dioxygenase</keyword>
<evidence type="ECO:0000256" key="7">
    <source>
        <dbReference type="ARBA" id="ARBA00035034"/>
    </source>
</evidence>
<dbReference type="PANTHER" id="PTHR39479">
    <property type="match status" value="1"/>
</dbReference>
<sequence length="462" mass="49659">MTQNFAQPDTIRADFSAAMSAMYRTEVPAYGDLLEIVQDTNAATLNGPSAAGLNLTPDEDTTRISEERHGAIRLGTADELAMMARVFAVMGMYPVGYYDLSAAAVPVHSTAFRPTTRAALAANPFRVFTSLLRLELITDDTLRAQAAAILAKRQIFTAGAVALTEKAEAQGGLSSEDATKFVAEVLETFRWHADACVDIDTFNQLNSAHRLIADVVSFKGPHINHLTPRTLDIDAAQVGMVERGLPAKAVVEGPPRRDCPILLRQTSFKALEEPVKFPSADGTATVGSHTARFGEIEQRGVALTPKGRDLYDRTLAAVRAEILPAGDGSNAAAYMAALSDAFKVFPDDWRGMYDQGLAHFKFSIDHIPDTTRDLDTVALLDEGVLTLSPIIYEDFLPVSAAGIFQSNLGDDAGQDSHSASSKAEFEKALGTSVADEFALYQQIEDASLSACLDQIRKAGQSA</sequence>
<comment type="caution">
    <text evidence="9">The sequence shown here is derived from an EMBL/GenBank/DDBJ whole genome shotgun (WGS) entry which is preliminary data.</text>
</comment>
<dbReference type="Proteomes" id="UP000238007">
    <property type="component" value="Unassembled WGS sequence"/>
</dbReference>
<dbReference type="InterPro" id="IPR009770">
    <property type="entry name" value="HGLS"/>
</dbReference>
<name>A0A2T0VZF7_9RHOB</name>
<comment type="similarity">
    <text evidence="5">Belongs to the 2-oxoadipate dioxygenase/decarboxylase family.</text>
</comment>
<dbReference type="SMART" id="SM01150">
    <property type="entry name" value="DUF1338"/>
    <property type="match status" value="1"/>
</dbReference>
<comment type="cofactor">
    <cofactor evidence="1">
        <name>Fe(2+)</name>
        <dbReference type="ChEBI" id="CHEBI:29033"/>
    </cofactor>
</comment>
<accession>A0A2T0VZF7</accession>
<evidence type="ECO:0000256" key="1">
    <source>
        <dbReference type="ARBA" id="ARBA00001954"/>
    </source>
</evidence>
<dbReference type="CDD" id="cd16348">
    <property type="entry name" value="VOC_YdcJ_like"/>
    <property type="match status" value="1"/>
</dbReference>
<evidence type="ECO:0000256" key="8">
    <source>
        <dbReference type="ARBA" id="ARBA00035045"/>
    </source>
</evidence>
<keyword evidence="10" id="KW-1185">Reference proteome</keyword>
<keyword evidence="4" id="KW-0408">Iron</keyword>
<dbReference type="EMBL" id="PVTP01000005">
    <property type="protein sequence ID" value="PRY77725.1"/>
    <property type="molecule type" value="Genomic_DNA"/>
</dbReference>
<evidence type="ECO:0000313" key="10">
    <source>
        <dbReference type="Proteomes" id="UP000238007"/>
    </source>
</evidence>
<dbReference type="PANTHER" id="PTHR39479:SF2">
    <property type="entry name" value="2-OXOADIPATE DIOXYGENASE_DECARBOXYLASE"/>
    <property type="match status" value="1"/>
</dbReference>
<protein>
    <recommendedName>
        <fullName evidence="7">2-oxoadipate dioxygenase/decarboxylase</fullName>
        <ecNumber evidence="6">1.13.11.93</ecNumber>
    </recommendedName>
    <alternativeName>
        <fullName evidence="8">2-hydroxyglutarate synthase</fullName>
    </alternativeName>
</protein>
<proteinExistence type="inferred from homology"/>
<dbReference type="Pfam" id="PF07063">
    <property type="entry name" value="HGLS"/>
    <property type="match status" value="1"/>
</dbReference>
<dbReference type="Gene3D" id="3.10.180.80">
    <property type="entry name" value="Uncharacterised protein PF07063, DUF1338"/>
    <property type="match status" value="1"/>
</dbReference>
<dbReference type="OrthoDB" id="4394119at2"/>
<dbReference type="GO" id="GO:0051213">
    <property type="term" value="F:dioxygenase activity"/>
    <property type="evidence" value="ECO:0007669"/>
    <property type="project" value="UniProtKB-KW"/>
</dbReference>
<evidence type="ECO:0000256" key="6">
    <source>
        <dbReference type="ARBA" id="ARBA00035023"/>
    </source>
</evidence>
<keyword evidence="3" id="KW-0560">Oxidoreductase</keyword>
<organism evidence="9 10">
    <name type="scientific">Yoonia maritima</name>
    <dbReference type="NCBI Taxonomy" id="1435347"/>
    <lineage>
        <taxon>Bacteria</taxon>
        <taxon>Pseudomonadati</taxon>
        <taxon>Pseudomonadota</taxon>
        <taxon>Alphaproteobacteria</taxon>
        <taxon>Rhodobacterales</taxon>
        <taxon>Paracoccaceae</taxon>
        <taxon>Yoonia</taxon>
    </lineage>
</organism>
<dbReference type="InterPro" id="IPR047869">
    <property type="entry name" value="YdcJ_bac-like"/>
</dbReference>
<dbReference type="RefSeq" id="WP_106357363.1">
    <property type="nucleotide sequence ID" value="NZ_PVTP01000005.1"/>
</dbReference>